<dbReference type="GO" id="GO:0000109">
    <property type="term" value="C:nucleotide-excision repair complex"/>
    <property type="evidence" value="ECO:0007669"/>
    <property type="project" value="TreeGrafter"/>
</dbReference>
<dbReference type="InterPro" id="IPR042238">
    <property type="entry name" value="Rad28/ERCC8/Ckn1/ATCSA-1"/>
</dbReference>
<evidence type="ECO:0000313" key="3">
    <source>
        <dbReference type="EMBL" id="KAJ1922023.1"/>
    </source>
</evidence>
<dbReference type="PROSITE" id="PS50294">
    <property type="entry name" value="WD_REPEATS_REGION"/>
    <property type="match status" value="1"/>
</dbReference>
<dbReference type="SUPFAM" id="SSF50978">
    <property type="entry name" value="WD40 repeat-like"/>
    <property type="match status" value="1"/>
</dbReference>
<dbReference type="EMBL" id="JANBPU010000002">
    <property type="protein sequence ID" value="KAJ1922023.1"/>
    <property type="molecule type" value="Genomic_DNA"/>
</dbReference>
<organism evidence="3 4">
    <name type="scientific">Mycoemilia scoparia</name>
    <dbReference type="NCBI Taxonomy" id="417184"/>
    <lineage>
        <taxon>Eukaryota</taxon>
        <taxon>Fungi</taxon>
        <taxon>Fungi incertae sedis</taxon>
        <taxon>Zoopagomycota</taxon>
        <taxon>Kickxellomycotina</taxon>
        <taxon>Kickxellomycetes</taxon>
        <taxon>Kickxellales</taxon>
        <taxon>Kickxellaceae</taxon>
        <taxon>Mycoemilia</taxon>
    </lineage>
</organism>
<dbReference type="InterPro" id="IPR001680">
    <property type="entry name" value="WD40_rpt"/>
</dbReference>
<evidence type="ECO:0000256" key="1">
    <source>
        <dbReference type="PROSITE-ProRule" id="PRU00221"/>
    </source>
</evidence>
<protein>
    <recommendedName>
        <fullName evidence="5">WD40 repeat-like protein</fullName>
    </recommendedName>
</protein>
<dbReference type="GO" id="GO:0031464">
    <property type="term" value="C:Cul4A-RING E3 ubiquitin ligase complex"/>
    <property type="evidence" value="ECO:0007669"/>
    <property type="project" value="TreeGrafter"/>
</dbReference>
<feature type="region of interest" description="Disordered" evidence="2">
    <location>
        <begin position="1"/>
        <end position="36"/>
    </location>
</feature>
<dbReference type="Gene3D" id="2.130.10.10">
    <property type="entry name" value="YVTN repeat-like/Quinoprotein amine dehydrogenase"/>
    <property type="match status" value="1"/>
</dbReference>
<proteinExistence type="predicted"/>
<feature type="region of interest" description="Disordered" evidence="2">
    <location>
        <begin position="102"/>
        <end position="125"/>
    </location>
</feature>
<keyword evidence="1" id="KW-0853">WD repeat</keyword>
<evidence type="ECO:0008006" key="5">
    <source>
        <dbReference type="Google" id="ProtNLM"/>
    </source>
</evidence>
<comment type="caution">
    <text evidence="3">The sequence shown here is derived from an EMBL/GenBank/DDBJ whole genome shotgun (WGS) entry which is preliminary data.</text>
</comment>
<dbReference type="GO" id="GO:0000209">
    <property type="term" value="P:protein polyubiquitination"/>
    <property type="evidence" value="ECO:0007669"/>
    <property type="project" value="TreeGrafter"/>
</dbReference>
<gene>
    <name evidence="3" type="ORF">H4219_000370</name>
</gene>
<dbReference type="GO" id="GO:0006283">
    <property type="term" value="P:transcription-coupled nucleotide-excision repair"/>
    <property type="evidence" value="ECO:0007669"/>
    <property type="project" value="InterPro"/>
</dbReference>
<dbReference type="PROSITE" id="PS50082">
    <property type="entry name" value="WD_REPEATS_2"/>
    <property type="match status" value="1"/>
</dbReference>
<dbReference type="AlphaFoldDB" id="A0A9W8A437"/>
<dbReference type="OrthoDB" id="2615105at2759"/>
<feature type="repeat" description="WD" evidence="1">
    <location>
        <begin position="28"/>
        <end position="69"/>
    </location>
</feature>
<dbReference type="InterPro" id="IPR036322">
    <property type="entry name" value="WD40_repeat_dom_sf"/>
</dbReference>
<evidence type="ECO:0000256" key="2">
    <source>
        <dbReference type="SAM" id="MobiDB-lite"/>
    </source>
</evidence>
<sequence length="125" mass="14212">MSPTGNHTLIADKHGNKKGGSEAYLESDRSHKGPVNGLVFSSDGSYIISTGHDQSIRVWDGTTGENKMELYSGGHDNEILVWRPKDREKLLDDQIESRQDQWSDYSDVESAGRPNNRMRKWKRHI</sequence>
<dbReference type="Proteomes" id="UP001150538">
    <property type="component" value="Unassembled WGS sequence"/>
</dbReference>
<dbReference type="SMART" id="SM00320">
    <property type="entry name" value="WD40"/>
    <property type="match status" value="1"/>
</dbReference>
<accession>A0A9W8A437</accession>
<reference evidence="3" key="1">
    <citation type="submission" date="2022-07" db="EMBL/GenBank/DDBJ databases">
        <title>Phylogenomic reconstructions and comparative analyses of Kickxellomycotina fungi.</title>
        <authorList>
            <person name="Reynolds N.K."/>
            <person name="Stajich J.E."/>
            <person name="Barry K."/>
            <person name="Grigoriev I.V."/>
            <person name="Crous P."/>
            <person name="Smith M.E."/>
        </authorList>
    </citation>
    <scope>NUCLEOTIDE SEQUENCE</scope>
    <source>
        <strain evidence="3">NBRC 100468</strain>
    </source>
</reference>
<feature type="compositionally biased region" description="Basic residues" evidence="2">
    <location>
        <begin position="116"/>
        <end position="125"/>
    </location>
</feature>
<evidence type="ECO:0000313" key="4">
    <source>
        <dbReference type="Proteomes" id="UP001150538"/>
    </source>
</evidence>
<dbReference type="PANTHER" id="PTHR46202:SF1">
    <property type="entry name" value="DNA EXCISION REPAIR PROTEIN ERCC-8"/>
    <property type="match status" value="1"/>
</dbReference>
<dbReference type="InterPro" id="IPR015943">
    <property type="entry name" value="WD40/YVTN_repeat-like_dom_sf"/>
</dbReference>
<dbReference type="GO" id="GO:0043161">
    <property type="term" value="P:proteasome-mediated ubiquitin-dependent protein catabolic process"/>
    <property type="evidence" value="ECO:0007669"/>
    <property type="project" value="TreeGrafter"/>
</dbReference>
<keyword evidence="4" id="KW-1185">Reference proteome</keyword>
<dbReference type="PANTHER" id="PTHR46202">
    <property type="entry name" value="DNA EXCISION REPAIR PROTEIN ERCC-8"/>
    <property type="match status" value="1"/>
</dbReference>
<dbReference type="Pfam" id="PF00400">
    <property type="entry name" value="WD40"/>
    <property type="match status" value="1"/>
</dbReference>
<name>A0A9W8A437_9FUNG</name>